<gene>
    <name evidence="1" type="ORF">Mal64_37840</name>
</gene>
<evidence type="ECO:0000313" key="2">
    <source>
        <dbReference type="Proteomes" id="UP000315440"/>
    </source>
</evidence>
<dbReference type="Proteomes" id="UP000315440">
    <property type="component" value="Unassembled WGS sequence"/>
</dbReference>
<accession>A0A5C5ZGL2</accession>
<organism evidence="1 2">
    <name type="scientific">Pseudobythopirellula maris</name>
    <dbReference type="NCBI Taxonomy" id="2527991"/>
    <lineage>
        <taxon>Bacteria</taxon>
        <taxon>Pseudomonadati</taxon>
        <taxon>Planctomycetota</taxon>
        <taxon>Planctomycetia</taxon>
        <taxon>Pirellulales</taxon>
        <taxon>Lacipirellulaceae</taxon>
        <taxon>Pseudobythopirellula</taxon>
    </lineage>
</organism>
<evidence type="ECO:0000313" key="1">
    <source>
        <dbReference type="EMBL" id="TWT86245.1"/>
    </source>
</evidence>
<proteinExistence type="predicted"/>
<sequence>MNGSGSTYIEKRRFSGRALINGRPKGGKNTAKLSDDEWRLVVAERKRLVKENPHGGDKHAATLILRQLVEGTFPGIARKIDNLPSASWIARKTVTAADANA</sequence>
<dbReference type="AlphaFoldDB" id="A0A5C5ZGL2"/>
<comment type="caution">
    <text evidence="1">The sequence shown here is derived from an EMBL/GenBank/DDBJ whole genome shotgun (WGS) entry which is preliminary data.</text>
</comment>
<protein>
    <submittedName>
        <fullName evidence="1">Uncharacterized protein</fullName>
    </submittedName>
</protein>
<dbReference type="EMBL" id="SJPQ01000005">
    <property type="protein sequence ID" value="TWT86245.1"/>
    <property type="molecule type" value="Genomic_DNA"/>
</dbReference>
<keyword evidence="2" id="KW-1185">Reference proteome</keyword>
<dbReference type="RefSeq" id="WP_146403230.1">
    <property type="nucleotide sequence ID" value="NZ_SJPQ01000005.1"/>
</dbReference>
<reference evidence="1 2" key="1">
    <citation type="submission" date="2019-02" db="EMBL/GenBank/DDBJ databases">
        <title>Deep-cultivation of Planctomycetes and their phenomic and genomic characterization uncovers novel biology.</title>
        <authorList>
            <person name="Wiegand S."/>
            <person name="Jogler M."/>
            <person name="Boedeker C."/>
            <person name="Pinto D."/>
            <person name="Vollmers J."/>
            <person name="Rivas-Marin E."/>
            <person name="Kohn T."/>
            <person name="Peeters S.H."/>
            <person name="Heuer A."/>
            <person name="Rast P."/>
            <person name="Oberbeckmann S."/>
            <person name="Bunk B."/>
            <person name="Jeske O."/>
            <person name="Meyerdierks A."/>
            <person name="Storesund J.E."/>
            <person name="Kallscheuer N."/>
            <person name="Luecker S."/>
            <person name="Lage O.M."/>
            <person name="Pohl T."/>
            <person name="Merkel B.J."/>
            <person name="Hornburger P."/>
            <person name="Mueller R.-W."/>
            <person name="Bruemmer F."/>
            <person name="Labrenz M."/>
            <person name="Spormann A.M."/>
            <person name="Op Den Camp H."/>
            <person name="Overmann J."/>
            <person name="Amann R."/>
            <person name="Jetten M.S.M."/>
            <person name="Mascher T."/>
            <person name="Medema M.H."/>
            <person name="Devos D.P."/>
            <person name="Kaster A.-K."/>
            <person name="Ovreas L."/>
            <person name="Rohde M."/>
            <person name="Galperin M.Y."/>
            <person name="Jogler C."/>
        </authorList>
    </citation>
    <scope>NUCLEOTIDE SEQUENCE [LARGE SCALE GENOMIC DNA]</scope>
    <source>
        <strain evidence="1 2">Mal64</strain>
    </source>
</reference>
<name>A0A5C5ZGL2_9BACT</name>